<dbReference type="EMBL" id="JAPWIE010000006">
    <property type="protein sequence ID" value="MCZ4552259.1"/>
    <property type="molecule type" value="Genomic_DNA"/>
</dbReference>
<proteinExistence type="predicted"/>
<name>A0ABT4MZ21_GORRU</name>
<keyword evidence="1" id="KW-0812">Transmembrane</keyword>
<dbReference type="InterPro" id="IPR036890">
    <property type="entry name" value="HATPase_C_sf"/>
</dbReference>
<dbReference type="Proteomes" id="UP001067235">
    <property type="component" value="Unassembled WGS sequence"/>
</dbReference>
<evidence type="ECO:0000259" key="2">
    <source>
        <dbReference type="Pfam" id="PF02518"/>
    </source>
</evidence>
<comment type="caution">
    <text evidence="3">The sequence shown here is derived from an EMBL/GenBank/DDBJ whole genome shotgun (WGS) entry which is preliminary data.</text>
</comment>
<dbReference type="Gene3D" id="3.30.565.10">
    <property type="entry name" value="Histidine kinase-like ATPase, C-terminal domain"/>
    <property type="match status" value="1"/>
</dbReference>
<feature type="transmembrane region" description="Helical" evidence="1">
    <location>
        <begin position="56"/>
        <end position="78"/>
    </location>
</feature>
<feature type="transmembrane region" description="Helical" evidence="1">
    <location>
        <begin position="119"/>
        <end position="136"/>
    </location>
</feature>
<sequence length="403" mass="42315">MVTGSASFPSVVETGDDAQPAGHRILQLFSLFVGGGYLFYLVLVIGNIGQSLDVMAAWWTITALILIFGTGLAMGAFALRSSTAVLRRTAAIAAIGYVIALALWPLAWDGGLIASERGMWFSQFSGLPAIVAAAAWRARWAFAYLAGVTVVVQLINHEVRAPELNGPVLPEIAWSFAFCMIPFAAAVMGIRTAGILDATRESAYAAAAQAAATQARALERTRFDALTHDGVMSTLLGASRQGASARLAQQAERTMADMDNYDGQPSGEDAPSANATVAQLRGAVVDADPTVTLDVTRSDDAESYPLEVVLTIAAATSEAVRNSVHHAGDNAGRVVMAVLEADSLRVDVIDDGVGFDPRSVPPQRLGIAVSIRGRLAVLDGGSATVDSHPGRGTRIGISWTRPR</sequence>
<feature type="domain" description="Histidine kinase/HSP90-like ATPase" evidence="2">
    <location>
        <begin position="313"/>
        <end position="397"/>
    </location>
</feature>
<keyword evidence="3" id="KW-0547">Nucleotide-binding</keyword>
<keyword evidence="1" id="KW-0472">Membrane</keyword>
<dbReference type="Pfam" id="PF02518">
    <property type="entry name" value="HATPase_c"/>
    <property type="match status" value="1"/>
</dbReference>
<evidence type="ECO:0000256" key="1">
    <source>
        <dbReference type="SAM" id="Phobius"/>
    </source>
</evidence>
<dbReference type="RefSeq" id="WP_301573043.1">
    <property type="nucleotide sequence ID" value="NZ_JAPWIE010000006.1"/>
</dbReference>
<gene>
    <name evidence="3" type="ORF">O4213_19855</name>
</gene>
<protein>
    <submittedName>
        <fullName evidence="3">ATP-binding protein</fullName>
    </submittedName>
</protein>
<feature type="transmembrane region" description="Helical" evidence="1">
    <location>
        <begin position="90"/>
        <end position="107"/>
    </location>
</feature>
<organism evidence="3 4">
    <name type="scientific">Gordonia rubripertincta</name>
    <name type="common">Rhodococcus corallinus</name>
    <dbReference type="NCBI Taxonomy" id="36822"/>
    <lineage>
        <taxon>Bacteria</taxon>
        <taxon>Bacillati</taxon>
        <taxon>Actinomycetota</taxon>
        <taxon>Actinomycetes</taxon>
        <taxon>Mycobacteriales</taxon>
        <taxon>Gordoniaceae</taxon>
        <taxon>Gordonia</taxon>
    </lineage>
</organism>
<dbReference type="InterPro" id="IPR003594">
    <property type="entry name" value="HATPase_dom"/>
</dbReference>
<dbReference type="SUPFAM" id="SSF55874">
    <property type="entry name" value="ATPase domain of HSP90 chaperone/DNA topoisomerase II/histidine kinase"/>
    <property type="match status" value="1"/>
</dbReference>
<evidence type="ECO:0000313" key="3">
    <source>
        <dbReference type="EMBL" id="MCZ4552259.1"/>
    </source>
</evidence>
<evidence type="ECO:0000313" key="4">
    <source>
        <dbReference type="Proteomes" id="UP001067235"/>
    </source>
</evidence>
<keyword evidence="3" id="KW-0067">ATP-binding</keyword>
<keyword evidence="1" id="KW-1133">Transmembrane helix</keyword>
<dbReference type="GO" id="GO:0005524">
    <property type="term" value="F:ATP binding"/>
    <property type="evidence" value="ECO:0007669"/>
    <property type="project" value="UniProtKB-KW"/>
</dbReference>
<keyword evidence="4" id="KW-1185">Reference proteome</keyword>
<feature type="transmembrane region" description="Helical" evidence="1">
    <location>
        <begin position="141"/>
        <end position="160"/>
    </location>
</feature>
<reference evidence="3" key="1">
    <citation type="submission" date="2022-12" db="EMBL/GenBank/DDBJ databases">
        <authorList>
            <person name="Krivoruchko A.V."/>
            <person name="Elkin A."/>
        </authorList>
    </citation>
    <scope>NUCLEOTIDE SEQUENCE</scope>
    <source>
        <strain evidence="3">IEGM 1388</strain>
    </source>
</reference>
<accession>A0ABT4MZ21</accession>
<feature type="transmembrane region" description="Helical" evidence="1">
    <location>
        <begin position="172"/>
        <end position="190"/>
    </location>
</feature>
<feature type="transmembrane region" description="Helical" evidence="1">
    <location>
        <begin position="28"/>
        <end position="50"/>
    </location>
</feature>